<dbReference type="GO" id="GO:0006281">
    <property type="term" value="P:DNA repair"/>
    <property type="evidence" value="ECO:0007669"/>
    <property type="project" value="UniProtKB-KW"/>
</dbReference>
<dbReference type="SUPFAM" id="SSF52540">
    <property type="entry name" value="P-loop containing nucleoside triphosphate hydrolases"/>
    <property type="match status" value="2"/>
</dbReference>
<keyword evidence="11" id="KW-1185">Reference proteome</keyword>
<keyword evidence="2" id="KW-0227">DNA damage</keyword>
<organism evidence="10 11">
    <name type="scientific">Kineosphaera limosa NBRC 100340</name>
    <dbReference type="NCBI Taxonomy" id="1184609"/>
    <lineage>
        <taxon>Bacteria</taxon>
        <taxon>Bacillati</taxon>
        <taxon>Actinomycetota</taxon>
        <taxon>Actinomycetes</taxon>
        <taxon>Micrococcales</taxon>
        <taxon>Dermatophilaceae</taxon>
        <taxon>Kineosphaera</taxon>
    </lineage>
</organism>
<evidence type="ECO:0000313" key="11">
    <source>
        <dbReference type="Proteomes" id="UP000008366"/>
    </source>
</evidence>
<evidence type="ECO:0000259" key="9">
    <source>
        <dbReference type="PROSITE" id="PS51194"/>
    </source>
</evidence>
<dbReference type="InterPro" id="IPR012340">
    <property type="entry name" value="NA-bd_OB-fold"/>
</dbReference>
<dbReference type="SMART" id="SM00490">
    <property type="entry name" value="HELICc"/>
    <property type="match status" value="1"/>
</dbReference>
<dbReference type="Pfam" id="PF19833">
    <property type="entry name" value="RecG_dom3_C"/>
    <property type="match status" value="1"/>
</dbReference>
<dbReference type="GO" id="GO:0003677">
    <property type="term" value="F:DNA binding"/>
    <property type="evidence" value="ECO:0007669"/>
    <property type="project" value="UniProtKB-KW"/>
</dbReference>
<dbReference type="InterPro" id="IPR027417">
    <property type="entry name" value="P-loop_NTPase"/>
</dbReference>
<dbReference type="InterPro" id="IPR045562">
    <property type="entry name" value="RecG_dom3_C"/>
</dbReference>
<dbReference type="CDD" id="cd04488">
    <property type="entry name" value="RecG_wedge_OBF"/>
    <property type="match status" value="1"/>
</dbReference>
<feature type="domain" description="Helicase ATP-binding" evidence="8">
    <location>
        <begin position="293"/>
        <end position="467"/>
    </location>
</feature>
<evidence type="ECO:0000256" key="5">
    <source>
        <dbReference type="ARBA" id="ARBA00022840"/>
    </source>
</evidence>
<dbReference type="PANTHER" id="PTHR47964:SF1">
    <property type="entry name" value="ATP-DEPENDENT DNA HELICASE HOMOLOG RECG, CHLOROPLASTIC"/>
    <property type="match status" value="1"/>
</dbReference>
<accession>K6WW06</accession>
<protein>
    <submittedName>
        <fullName evidence="10">ATP-dependent DNA helicase RecG</fullName>
    </submittedName>
</protein>
<dbReference type="Proteomes" id="UP000008366">
    <property type="component" value="Unassembled WGS sequence"/>
</dbReference>
<dbReference type="PANTHER" id="PTHR47964">
    <property type="entry name" value="ATP-DEPENDENT DNA HELICASE HOMOLOG RECG, CHLOROPLASTIC"/>
    <property type="match status" value="1"/>
</dbReference>
<evidence type="ECO:0000256" key="1">
    <source>
        <dbReference type="ARBA" id="ARBA00022741"/>
    </source>
</evidence>
<sequence>MVTLQTPLSSRLLGSYAQPLQQQRGLQTVEDLLWFLPRRYLDGQEELTEFTEGEYVVLEGTVRTVAKRPMSGRRRSMLNVLISTAVGDLEVTFFSVYGHQDRLIPGAKGLFEGRVGRYGSRWQLSHPSYEMLSDLDDDAPTPDAGHGLRDQGGTPGLGVVARALHPVYLEVRGVPSWTINRLVATVLGAMSDDGDPLPAELRRRRDLPGYVAAMRHLHLPEHRDDVAKGKKRLKYDEALLMQLALGMRRRAQQQAPAVPRAPRQGGLLEAFDKRLPFTLTAGQRAVGEEIAADLARSHPMNRLLQGEVGSGKTVVALRAMLAVIDAGGQAALLAPTEVLAAQHYRTITTLLGDLAQGGMLGGDLDRGTRVALLTGSQSAAARKQALLAAASGEAGIVVGTHALIQKHVQLADLGLVVVDEQHRFGVEQRDALREKAKKPPHVLVMTATPIPRTVAMTVFGDMDTSVLAELPAGRQPIGSFVVGNRLWYERTWGRVADEVRAGRQVYVVCPRIGEEWEERSAVPTGAEALNSERAWLTMTDAMYYGDDDPERDEGVPLRGVHEVARELRELPALRDVRVGILHGRLTPDEKDRAMAAFTAGEIDVLVSTTVVEVGVDVPNATLMVVTNSDRFGISQLHQLRGRVGRGEHPGLCLFVLSGVPDIDHPGTPGLRPGDPNDQRRSPAVERMTAIAATNDGFELSQLDLQYRREGDILGARQSGGTSLRMLSLRGGDDAQIIEAAREDAAALLDQDPTLAGQPHLSYLVNMVVDEQQAAFLERG</sequence>
<keyword evidence="7" id="KW-0234">DNA repair</keyword>
<dbReference type="STRING" id="1184609.KILIM_094_00110"/>
<dbReference type="PROSITE" id="PS51194">
    <property type="entry name" value="HELICASE_CTER"/>
    <property type="match status" value="1"/>
</dbReference>
<dbReference type="EMBL" id="BAHD01000094">
    <property type="protein sequence ID" value="GAB98011.1"/>
    <property type="molecule type" value="Genomic_DNA"/>
</dbReference>
<dbReference type="GO" id="GO:0005524">
    <property type="term" value="F:ATP binding"/>
    <property type="evidence" value="ECO:0007669"/>
    <property type="project" value="UniProtKB-KW"/>
</dbReference>
<dbReference type="AlphaFoldDB" id="K6WW06"/>
<keyword evidence="4 10" id="KW-0347">Helicase</keyword>
<comment type="caution">
    <text evidence="10">The sequence shown here is derived from an EMBL/GenBank/DDBJ whole genome shotgun (WGS) entry which is preliminary data.</text>
</comment>
<dbReference type="InterPro" id="IPR047112">
    <property type="entry name" value="RecG/Mfd"/>
</dbReference>
<keyword evidence="5" id="KW-0067">ATP-binding</keyword>
<name>K6WW06_9MICO</name>
<dbReference type="InterPro" id="IPR011545">
    <property type="entry name" value="DEAD/DEAH_box_helicase_dom"/>
</dbReference>
<dbReference type="SMART" id="SM00487">
    <property type="entry name" value="DEXDc"/>
    <property type="match status" value="1"/>
</dbReference>
<dbReference type="InterPro" id="IPR001650">
    <property type="entry name" value="Helicase_C-like"/>
</dbReference>
<evidence type="ECO:0000256" key="3">
    <source>
        <dbReference type="ARBA" id="ARBA00022801"/>
    </source>
</evidence>
<evidence type="ECO:0000256" key="4">
    <source>
        <dbReference type="ARBA" id="ARBA00022806"/>
    </source>
</evidence>
<proteinExistence type="predicted"/>
<dbReference type="eggNOG" id="COG1200">
    <property type="taxonomic scope" value="Bacteria"/>
</dbReference>
<evidence type="ECO:0000313" key="10">
    <source>
        <dbReference type="EMBL" id="GAB98011.1"/>
    </source>
</evidence>
<dbReference type="InterPro" id="IPR014001">
    <property type="entry name" value="Helicase_ATP-bd"/>
</dbReference>
<dbReference type="Pfam" id="PF00270">
    <property type="entry name" value="DEAD"/>
    <property type="match status" value="1"/>
</dbReference>
<dbReference type="GO" id="GO:0016787">
    <property type="term" value="F:hydrolase activity"/>
    <property type="evidence" value="ECO:0007669"/>
    <property type="project" value="UniProtKB-KW"/>
</dbReference>
<keyword evidence="1" id="KW-0547">Nucleotide-binding</keyword>
<evidence type="ECO:0000256" key="7">
    <source>
        <dbReference type="ARBA" id="ARBA00023204"/>
    </source>
</evidence>
<evidence type="ECO:0000256" key="6">
    <source>
        <dbReference type="ARBA" id="ARBA00023125"/>
    </source>
</evidence>
<dbReference type="SUPFAM" id="SSF50249">
    <property type="entry name" value="Nucleic acid-binding proteins"/>
    <property type="match status" value="1"/>
</dbReference>
<dbReference type="GO" id="GO:0003678">
    <property type="term" value="F:DNA helicase activity"/>
    <property type="evidence" value="ECO:0007669"/>
    <property type="project" value="TreeGrafter"/>
</dbReference>
<reference evidence="10 11" key="1">
    <citation type="submission" date="2012-08" db="EMBL/GenBank/DDBJ databases">
        <title>Whole genome shotgun sequence of Kineosphaera limosa NBRC 100340.</title>
        <authorList>
            <person name="Yoshida I."/>
            <person name="Isaki S."/>
            <person name="Hosoyama A."/>
            <person name="Tsuchikane K."/>
            <person name="Katsumata H."/>
            <person name="Ando Y."/>
            <person name="Ohji S."/>
            <person name="Hamada M."/>
            <person name="Tamura T."/>
            <person name="Yamazoe A."/>
            <person name="Yamazaki S."/>
            <person name="Fujita N."/>
        </authorList>
    </citation>
    <scope>NUCLEOTIDE SEQUENCE [LARGE SCALE GENOMIC DNA]</scope>
    <source>
        <strain evidence="10 11">NBRC 100340</strain>
    </source>
</reference>
<keyword evidence="6" id="KW-0238">DNA-binding</keyword>
<dbReference type="PROSITE" id="PS51192">
    <property type="entry name" value="HELICASE_ATP_BIND_1"/>
    <property type="match status" value="1"/>
</dbReference>
<evidence type="ECO:0000256" key="2">
    <source>
        <dbReference type="ARBA" id="ARBA00022763"/>
    </source>
</evidence>
<feature type="domain" description="Helicase C-terminal" evidence="9">
    <location>
        <begin position="531"/>
        <end position="705"/>
    </location>
</feature>
<evidence type="ECO:0000259" key="8">
    <source>
        <dbReference type="PROSITE" id="PS51192"/>
    </source>
</evidence>
<gene>
    <name evidence="10" type="primary">recG</name>
    <name evidence="10" type="ORF">KILIM_094_00110</name>
</gene>
<dbReference type="CDD" id="cd17992">
    <property type="entry name" value="DEXHc_RecG"/>
    <property type="match status" value="1"/>
</dbReference>
<keyword evidence="3" id="KW-0378">Hydrolase</keyword>
<dbReference type="Gene3D" id="2.40.50.140">
    <property type="entry name" value="Nucleic acid-binding proteins"/>
    <property type="match status" value="1"/>
</dbReference>
<dbReference type="Pfam" id="PF00271">
    <property type="entry name" value="Helicase_C"/>
    <property type="match status" value="1"/>
</dbReference>
<dbReference type="Gene3D" id="3.40.50.300">
    <property type="entry name" value="P-loop containing nucleotide triphosphate hydrolases"/>
    <property type="match status" value="2"/>
</dbReference>